<proteinExistence type="predicted"/>
<organism evidence="1 2">
    <name type="scientific">Catharanthus roseus</name>
    <name type="common">Madagascar periwinkle</name>
    <name type="synonym">Vinca rosea</name>
    <dbReference type="NCBI Taxonomy" id="4058"/>
    <lineage>
        <taxon>Eukaryota</taxon>
        <taxon>Viridiplantae</taxon>
        <taxon>Streptophyta</taxon>
        <taxon>Embryophyta</taxon>
        <taxon>Tracheophyta</taxon>
        <taxon>Spermatophyta</taxon>
        <taxon>Magnoliopsida</taxon>
        <taxon>eudicotyledons</taxon>
        <taxon>Gunneridae</taxon>
        <taxon>Pentapetalae</taxon>
        <taxon>asterids</taxon>
        <taxon>lamiids</taxon>
        <taxon>Gentianales</taxon>
        <taxon>Apocynaceae</taxon>
        <taxon>Rauvolfioideae</taxon>
        <taxon>Vinceae</taxon>
        <taxon>Catharanthinae</taxon>
        <taxon>Catharanthus</taxon>
    </lineage>
</organism>
<accession>A0ACB9ZI48</accession>
<evidence type="ECO:0000313" key="2">
    <source>
        <dbReference type="Proteomes" id="UP001060085"/>
    </source>
</evidence>
<dbReference type="EMBL" id="CM044708">
    <property type="protein sequence ID" value="KAI5647148.1"/>
    <property type="molecule type" value="Genomic_DNA"/>
</dbReference>
<keyword evidence="2" id="KW-1185">Reference proteome</keyword>
<dbReference type="Proteomes" id="UP001060085">
    <property type="component" value="Linkage Group LG08"/>
</dbReference>
<gene>
    <name evidence="1" type="ORF">M9H77_33153</name>
</gene>
<reference evidence="2" key="1">
    <citation type="journal article" date="2023" name="Nat. Plants">
        <title>Single-cell RNA sequencing provides a high-resolution roadmap for understanding the multicellular compartmentation of specialized metabolism.</title>
        <authorList>
            <person name="Sun S."/>
            <person name="Shen X."/>
            <person name="Li Y."/>
            <person name="Li Y."/>
            <person name="Wang S."/>
            <person name="Li R."/>
            <person name="Zhang H."/>
            <person name="Shen G."/>
            <person name="Guo B."/>
            <person name="Wei J."/>
            <person name="Xu J."/>
            <person name="St-Pierre B."/>
            <person name="Chen S."/>
            <person name="Sun C."/>
        </authorList>
    </citation>
    <scope>NUCLEOTIDE SEQUENCE [LARGE SCALE GENOMIC DNA]</scope>
</reference>
<sequence>MKRAVCVTGGAGFLASSIVKQLLEKGYTVHATLRNLGDESKVGFLKGLPFAQENLVLFQADIYSPDDFKAAIQGCEAVIHLATPFLHNPDSSQYKNTSEAAVAGVKSIAESCISSGTVKRLIYTASIVGASPLKDGTAGNYKESMDETCWTPLTLSIPYSCDLMMDYTSSKTLAEKQVLKYNGEKLEVVTLACGLVGGDSLMKSTFPSSIVPLLSQFLKDKLNYQILRFLEELNGKIPIVHVQDVTSAHIFCMENSAINGRFLCASAFLKSFEIATLLQTCHPEIKIDDEFIEDSKREIKWGSSKLEEAGFEFKYNTQQILSDSLQCFRRISNAK</sequence>
<name>A0ACB9ZI48_CATRO</name>
<evidence type="ECO:0000313" key="1">
    <source>
        <dbReference type="EMBL" id="KAI5647148.1"/>
    </source>
</evidence>
<protein>
    <submittedName>
        <fullName evidence="1">Uncharacterized protein</fullName>
    </submittedName>
</protein>
<comment type="caution">
    <text evidence="1">The sequence shown here is derived from an EMBL/GenBank/DDBJ whole genome shotgun (WGS) entry which is preliminary data.</text>
</comment>